<evidence type="ECO:0000256" key="1">
    <source>
        <dbReference type="SAM" id="Phobius"/>
    </source>
</evidence>
<keyword evidence="1" id="KW-1133">Transmembrane helix</keyword>
<dbReference type="EMBL" id="JAPQTC020000004">
    <property type="protein sequence ID" value="MDT8505210.1"/>
    <property type="molecule type" value="Genomic_DNA"/>
</dbReference>
<reference evidence="2" key="1">
    <citation type="submission" date="2023-08" db="EMBL/GenBank/DDBJ databases">
        <title>Study of Resistomes in environmental pathogenic environmental.</title>
        <authorList>
            <person name="Bhattacharjee A."/>
            <person name="Singh A.K."/>
        </authorList>
    </citation>
    <scope>NUCLEOTIDE SEQUENCE</scope>
    <source>
        <strain evidence="2">S1</strain>
    </source>
</reference>
<protein>
    <submittedName>
        <fullName evidence="2">Uncharacterized protein</fullName>
    </submittedName>
</protein>
<keyword evidence="1" id="KW-0812">Transmembrane</keyword>
<gene>
    <name evidence="2" type="ORF">OYC61_012960</name>
</gene>
<accession>A0ABU3MV15</accession>
<proteinExistence type="predicted"/>
<dbReference type="RefSeq" id="WP_268378308.1">
    <property type="nucleotide sequence ID" value="NZ_JAPQTC020000004.1"/>
</dbReference>
<keyword evidence="1" id="KW-0472">Membrane</keyword>
<name>A0ABU3MV15_9BURK</name>
<sequence length="209" mass="23287">MKKEDADQLIRCVKECWWRGLIVISLPTFASIAIFSDWPWQDSPWVAIGAVATFSAVLTAIFIALHQRADEKLLREHRARIAAAYIAPILDKTAATMKLCFESEEPIADFTDGTKIVLSGLWSIEKVTLSNLTDYSYLDPAGASTVSESIGVLVGFLEIKGLPRSYSASYEYSMVVHGARKTVEIGVLKQVRETFERVANRMKSLRVNV</sequence>
<feature type="transmembrane region" description="Helical" evidence="1">
    <location>
        <begin position="46"/>
        <end position="65"/>
    </location>
</feature>
<evidence type="ECO:0000313" key="3">
    <source>
        <dbReference type="Proteomes" id="UP001074635"/>
    </source>
</evidence>
<feature type="transmembrane region" description="Helical" evidence="1">
    <location>
        <begin position="21"/>
        <end position="40"/>
    </location>
</feature>
<comment type="caution">
    <text evidence="2">The sequence shown here is derived from an EMBL/GenBank/DDBJ whole genome shotgun (WGS) entry which is preliminary data.</text>
</comment>
<keyword evidence="3" id="KW-1185">Reference proteome</keyword>
<organism evidence="2 3">
    <name type="scientific">Alcaligenes nematophilus</name>
    <dbReference type="NCBI Taxonomy" id="2994643"/>
    <lineage>
        <taxon>Bacteria</taxon>
        <taxon>Pseudomonadati</taxon>
        <taxon>Pseudomonadota</taxon>
        <taxon>Betaproteobacteria</taxon>
        <taxon>Burkholderiales</taxon>
        <taxon>Alcaligenaceae</taxon>
        <taxon>Alcaligenes</taxon>
    </lineage>
</organism>
<dbReference type="Proteomes" id="UP001074635">
    <property type="component" value="Unassembled WGS sequence"/>
</dbReference>
<evidence type="ECO:0000313" key="2">
    <source>
        <dbReference type="EMBL" id="MDT8505210.1"/>
    </source>
</evidence>